<sequence length="347" mass="39082">MYLARISNTLRPSTRLLPLTSKSHRIGQRPIHSSRHGRCHDSGNGEEEFSSLSEEQLKQVYAGAYPTDFPREAIRLKTTPQEHSILSDKFNSSESDRGKIKRLRFNRELSATSILHRTTPIHERLVEATRRKLNDHFTSKNVELPFEIYSNLTFYTGFEGDAIRFIPDLAIRSTSRQPFLALEIGVSEKYDDMVETAKLILSKSSNTKYFVIIKILEKPLFRPPLKLSNYLSKPRSDIPIPEAGDPFDADPEGPITINGLKWVGKISAFWEIWGRDASGSPAIKGERVWFYGPNAHSHALKLDLSELGSGCTEVGVESSVLAQAIRKSRAELAVSKALQWLKFSATN</sequence>
<evidence type="ECO:0000313" key="2">
    <source>
        <dbReference type="EMBL" id="PGH36179.1"/>
    </source>
</evidence>
<accession>A0A2B7ZSL4</accession>
<protein>
    <submittedName>
        <fullName evidence="2">Uncharacterized protein</fullName>
    </submittedName>
</protein>
<dbReference type="AlphaFoldDB" id="A0A2B7ZSL4"/>
<dbReference type="Proteomes" id="UP000226031">
    <property type="component" value="Unassembled WGS sequence"/>
</dbReference>
<gene>
    <name evidence="2" type="ORF">GX50_01035</name>
</gene>
<dbReference type="EMBL" id="PDND01000011">
    <property type="protein sequence ID" value="PGH36179.1"/>
    <property type="molecule type" value="Genomic_DNA"/>
</dbReference>
<reference evidence="2 3" key="1">
    <citation type="submission" date="2017-10" db="EMBL/GenBank/DDBJ databases">
        <title>Comparative genomics in systemic dimorphic fungi from Ajellomycetaceae.</title>
        <authorList>
            <person name="Munoz J.F."/>
            <person name="Mcewen J.G."/>
            <person name="Clay O.K."/>
            <person name="Cuomo C.A."/>
        </authorList>
    </citation>
    <scope>NUCLEOTIDE SEQUENCE [LARGE SCALE GENOMIC DNA]</scope>
    <source>
        <strain evidence="2 3">UAMH4076</strain>
    </source>
</reference>
<proteinExistence type="predicted"/>
<organism evidence="2 3">
    <name type="scientific">[Emmonsia] crescens</name>
    <dbReference type="NCBI Taxonomy" id="73230"/>
    <lineage>
        <taxon>Eukaryota</taxon>
        <taxon>Fungi</taxon>
        <taxon>Dikarya</taxon>
        <taxon>Ascomycota</taxon>
        <taxon>Pezizomycotina</taxon>
        <taxon>Eurotiomycetes</taxon>
        <taxon>Eurotiomycetidae</taxon>
        <taxon>Onygenales</taxon>
        <taxon>Ajellomycetaceae</taxon>
        <taxon>Emergomyces</taxon>
    </lineage>
</organism>
<name>A0A2B7ZSL4_9EURO</name>
<comment type="caution">
    <text evidence="2">The sequence shown here is derived from an EMBL/GenBank/DDBJ whole genome shotgun (WGS) entry which is preliminary data.</text>
</comment>
<feature type="region of interest" description="Disordered" evidence="1">
    <location>
        <begin position="23"/>
        <end position="51"/>
    </location>
</feature>
<keyword evidence="3" id="KW-1185">Reference proteome</keyword>
<evidence type="ECO:0000256" key="1">
    <source>
        <dbReference type="SAM" id="MobiDB-lite"/>
    </source>
</evidence>
<evidence type="ECO:0000313" key="3">
    <source>
        <dbReference type="Proteomes" id="UP000226031"/>
    </source>
</evidence>
<feature type="compositionally biased region" description="Basic residues" evidence="1">
    <location>
        <begin position="23"/>
        <end position="38"/>
    </location>
</feature>